<reference evidence="1" key="1">
    <citation type="submission" date="2024-03" db="EMBL/GenBank/DDBJ databases">
        <title>Diverse circular DNA viruses in blood, oral, and fecal samples of captive lemurs.</title>
        <authorList>
            <person name="Paietta E.N."/>
            <person name="Kraberger S."/>
            <person name="Lund M.C."/>
            <person name="Custer J.M."/>
            <person name="Vargas K.M."/>
            <person name="Ehmke E.E."/>
            <person name="Yoder A.D."/>
            <person name="Varsani A."/>
        </authorList>
    </citation>
    <scope>NUCLEOTIDE SEQUENCE</scope>
    <source>
        <strain evidence="1">Duke_17_1569</strain>
    </source>
</reference>
<evidence type="ECO:0000313" key="1">
    <source>
        <dbReference type="EMBL" id="XCD03159.1"/>
    </source>
</evidence>
<sequence length="87" mass="10385">MDKELIQRNTLILRVIKGSFPALHGYIWSDKVSVKIYSTQYCMLYRLYPEIRKIAKKYGFAVSPLPKNVSRNEYCECYLVIDKLKWF</sequence>
<dbReference type="EMBL" id="PP511321">
    <property type="protein sequence ID" value="XCD03159.1"/>
    <property type="molecule type" value="Genomic_DNA"/>
</dbReference>
<protein>
    <submittedName>
        <fullName evidence="1">Uncharacterized protein</fullName>
    </submittedName>
</protein>
<proteinExistence type="predicted"/>
<organism evidence="1">
    <name type="scientific">Dulem virus 260</name>
    <dbReference type="NCBI Taxonomy" id="3145737"/>
    <lineage>
        <taxon>Viruses</taxon>
        <taxon>Monodnaviria</taxon>
        <taxon>Sangervirae</taxon>
        <taxon>Phixviricota</taxon>
        <taxon>Malgrandaviricetes</taxon>
        <taxon>Petitvirales</taxon>
        <taxon>Microviridae</taxon>
        <taxon>Microvirus</taxon>
    </lineage>
</organism>
<accession>A0AAU8AUY2</accession>
<name>A0AAU8AUY2_9VIRU</name>